<protein>
    <submittedName>
        <fullName evidence="1">DUF4249 domain-containing protein</fullName>
    </submittedName>
</protein>
<dbReference type="RefSeq" id="WP_186632709.1">
    <property type="nucleotide sequence ID" value="NZ_JACOAF010000008.1"/>
</dbReference>
<dbReference type="InterPro" id="IPR025345">
    <property type="entry name" value="DUF4249"/>
</dbReference>
<evidence type="ECO:0000313" key="1">
    <source>
        <dbReference type="EMBL" id="MBC3538642.1"/>
    </source>
</evidence>
<accession>A0ABR6VNZ5</accession>
<keyword evidence="2" id="KW-1185">Reference proteome</keyword>
<organism evidence="1 2">
    <name type="scientific">Rufibacter sediminis</name>
    <dbReference type="NCBI Taxonomy" id="2762756"/>
    <lineage>
        <taxon>Bacteria</taxon>
        <taxon>Pseudomonadati</taxon>
        <taxon>Bacteroidota</taxon>
        <taxon>Cytophagia</taxon>
        <taxon>Cytophagales</taxon>
        <taxon>Hymenobacteraceae</taxon>
        <taxon>Rufibacter</taxon>
    </lineage>
</organism>
<gene>
    <name evidence="1" type="ORF">H7U12_03055</name>
</gene>
<dbReference type="EMBL" id="JACOAF010000008">
    <property type="protein sequence ID" value="MBC3538642.1"/>
    <property type="molecule type" value="Genomic_DNA"/>
</dbReference>
<comment type="caution">
    <text evidence="1">The sequence shown here is derived from an EMBL/GenBank/DDBJ whole genome shotgun (WGS) entry which is preliminary data.</text>
</comment>
<proteinExistence type="predicted"/>
<sequence>MGISSFLRQLLPLLLLVSLLSSCDMEQEIEVKLPDMPTQMVVECYLINGEPMKLALQESSSYFAGPEALLVEGATVTITRNNGTPVTLKDTVLVDEVNRKVYTHYSPARVRATPGDVFTLVISDPKGRRLTGTTTVLPRVPIDSVGYKFNSKPEQSQEAYLLVRWQDNPDQKNFYRLLVHKNDTSGIDSQLDAEVNDRLRNGQKITYTTTYRFDRNDTLTVKLFHLDEAYYDFISSVEDARRANGNPFAQPVTIKSTVAGGFGIFTHLNSDSQTVIIK</sequence>
<evidence type="ECO:0000313" key="2">
    <source>
        <dbReference type="Proteomes" id="UP000659698"/>
    </source>
</evidence>
<reference evidence="1 2" key="1">
    <citation type="journal article" date="2019" name="Int. J. Syst. Evol. Microbiol.">
        <title>Rufibacter sediminis sp. nov., isolated from freshwater lake sediment.</title>
        <authorList>
            <person name="Qu J.H."/>
            <person name="Zhang L.J."/>
            <person name="Fu Y.H."/>
            <person name="Li H.F."/>
        </authorList>
    </citation>
    <scope>NUCLEOTIDE SEQUENCE [LARGE SCALE GENOMIC DNA]</scope>
    <source>
        <strain evidence="1 2">H-1</strain>
    </source>
</reference>
<dbReference type="Proteomes" id="UP000659698">
    <property type="component" value="Unassembled WGS sequence"/>
</dbReference>
<dbReference type="Pfam" id="PF14054">
    <property type="entry name" value="DUF4249"/>
    <property type="match status" value="1"/>
</dbReference>
<name>A0ABR6VNZ5_9BACT</name>